<dbReference type="Gene3D" id="6.10.110.10">
    <property type="match status" value="1"/>
</dbReference>
<sequence>MSSESDLQHSTLTPMQTARLGANALLARLPRLTLDRKQTAKLTAGTLMTVGSTMTLPSIGLAAVNAAGFTSAGVAPGSVATIVQPVVYGAYTTGTFSALQSVGATAVMASPAVLGIGATLVVIGGVTYIVTKVKEGEDKPLEKSD</sequence>
<protein>
    <submittedName>
        <fullName evidence="1">Uncharacterized protein</fullName>
    </submittedName>
</protein>
<dbReference type="Proteomes" id="UP001498398">
    <property type="component" value="Unassembled WGS sequence"/>
</dbReference>
<reference evidence="1 2" key="1">
    <citation type="submission" date="2024-01" db="EMBL/GenBank/DDBJ databases">
        <title>A draft genome for the cacao thread blight pathogen Marasmiellus scandens.</title>
        <authorList>
            <person name="Baruah I.K."/>
            <person name="Leung J."/>
            <person name="Bukari Y."/>
            <person name="Amoako-Attah I."/>
            <person name="Meinhardt L.W."/>
            <person name="Bailey B.A."/>
            <person name="Cohen S.P."/>
        </authorList>
    </citation>
    <scope>NUCLEOTIDE SEQUENCE [LARGE SCALE GENOMIC DNA]</scope>
    <source>
        <strain evidence="1 2">GH-19</strain>
    </source>
</reference>
<name>A0ABR1JJA4_9AGAR</name>
<accession>A0ABR1JJA4</accession>
<comment type="caution">
    <text evidence="1">The sequence shown here is derived from an EMBL/GenBank/DDBJ whole genome shotgun (WGS) entry which is preliminary data.</text>
</comment>
<proteinExistence type="predicted"/>
<gene>
    <name evidence="1" type="ORF">VKT23_007780</name>
</gene>
<dbReference type="EMBL" id="JBANRG010000011">
    <property type="protein sequence ID" value="KAK7462176.1"/>
    <property type="molecule type" value="Genomic_DNA"/>
</dbReference>
<dbReference type="InterPro" id="IPR038213">
    <property type="entry name" value="IFI6/IFI27-like_sf"/>
</dbReference>
<keyword evidence="2" id="KW-1185">Reference proteome</keyword>
<evidence type="ECO:0000313" key="2">
    <source>
        <dbReference type="Proteomes" id="UP001498398"/>
    </source>
</evidence>
<evidence type="ECO:0000313" key="1">
    <source>
        <dbReference type="EMBL" id="KAK7462176.1"/>
    </source>
</evidence>
<organism evidence="1 2">
    <name type="scientific">Marasmiellus scandens</name>
    <dbReference type="NCBI Taxonomy" id="2682957"/>
    <lineage>
        <taxon>Eukaryota</taxon>
        <taxon>Fungi</taxon>
        <taxon>Dikarya</taxon>
        <taxon>Basidiomycota</taxon>
        <taxon>Agaricomycotina</taxon>
        <taxon>Agaricomycetes</taxon>
        <taxon>Agaricomycetidae</taxon>
        <taxon>Agaricales</taxon>
        <taxon>Marasmiineae</taxon>
        <taxon>Omphalotaceae</taxon>
        <taxon>Marasmiellus</taxon>
    </lineage>
</organism>